<evidence type="ECO:0000256" key="8">
    <source>
        <dbReference type="SAM" id="MobiDB-lite"/>
    </source>
</evidence>
<feature type="transmembrane region" description="Helical" evidence="9">
    <location>
        <begin position="116"/>
        <end position="137"/>
    </location>
</feature>
<dbReference type="Pfam" id="PF07946">
    <property type="entry name" value="CCDC47"/>
    <property type="match status" value="1"/>
</dbReference>
<dbReference type="PANTHER" id="PTHR12883:SF0">
    <property type="entry name" value="PAT COMPLEX SUBUNIT CCDC47"/>
    <property type="match status" value="1"/>
</dbReference>
<feature type="compositionally biased region" description="Basic residues" evidence="8">
    <location>
        <begin position="440"/>
        <end position="450"/>
    </location>
</feature>
<evidence type="ECO:0000256" key="9">
    <source>
        <dbReference type="SAM" id="Phobius"/>
    </source>
</evidence>
<dbReference type="GO" id="GO:0030867">
    <property type="term" value="C:rough endoplasmic reticulum membrane"/>
    <property type="evidence" value="ECO:0007669"/>
    <property type="project" value="UniProtKB-SubCell"/>
</dbReference>
<dbReference type="GO" id="GO:0005509">
    <property type="term" value="F:calcium ion binding"/>
    <property type="evidence" value="ECO:0007669"/>
    <property type="project" value="InterPro"/>
</dbReference>
<sequence length="450" mass="52480">MWPSIVNSILIIWLITTVQLLRWSDGAAEMDNEFAEFEDMEVEDISDQEVTLEPHKETNKATTDKSAATDDSDDYEFIDDEISKPIKKTHPQRVESEVSPQLRFADVPSHFRSNWASYQVEALILTVLTVYMLNYIFGRTKNRNVANKWFMDVTPLLEEQFTLVGDDGTSEDLKEGHMHKETDSVYTIWCSGRVGCQGMLITLQLLKRQDLIHVLMNLIRPKEDKVIIRIDVDNNEMDSFVFAIGQRKSVTKAAKEKMDLSLFTVERKGVDRLGLPSSIAVYAEMFEAVNAIVDPTVLSVFRKYESAIDYFHFSDQYSGYKPSDGESLTRLPETSRVLFFAFKMSDDMAEIDALLRMVFYSFEKIRRYRLSREGKMKADKKRQSVQDAFLKTTHQARQEAAQARREEKTRERKQRLLEEEDPEKQRRLEKLEQKRDMKMRQPKMKQLKVK</sequence>
<gene>
    <name evidence="11" type="ORF">NLS_LOCUS497</name>
</gene>
<evidence type="ECO:0000256" key="10">
    <source>
        <dbReference type="SAM" id="SignalP"/>
    </source>
</evidence>
<evidence type="ECO:0000313" key="11">
    <source>
        <dbReference type="EMBL" id="VDK68635.1"/>
    </source>
</evidence>
<evidence type="ECO:0000313" key="12">
    <source>
        <dbReference type="Proteomes" id="UP000277928"/>
    </source>
</evidence>
<keyword evidence="3 9" id="KW-0472">Membrane</keyword>
<feature type="chain" id="PRO_5018326935" description="PAT complex subunit CCDC47" evidence="10">
    <location>
        <begin position="21"/>
        <end position="450"/>
    </location>
</feature>
<dbReference type="OrthoDB" id="10039147at2759"/>
<feature type="signal peptide" evidence="10">
    <location>
        <begin position="1"/>
        <end position="20"/>
    </location>
</feature>
<comment type="subcellular location">
    <subcellularLocation>
        <location evidence="4">Rough endoplasmic reticulum membrane</location>
        <topology evidence="4">Single-pass type I membrane protein</topology>
    </subcellularLocation>
</comment>
<protein>
    <recommendedName>
        <fullName evidence="6">PAT complex subunit CCDC47</fullName>
    </recommendedName>
    <alternativeName>
        <fullName evidence="7">Coiled-coil domain-containing protein 47</fullName>
    </alternativeName>
</protein>
<dbReference type="PANTHER" id="PTHR12883">
    <property type="entry name" value="ADIPOCYTE-SPECIFIC PROTEIN 4-RELATED"/>
    <property type="match status" value="1"/>
</dbReference>
<evidence type="ECO:0000256" key="3">
    <source>
        <dbReference type="ARBA" id="ARBA00023136"/>
    </source>
</evidence>
<reference evidence="11 12" key="1">
    <citation type="submission" date="2018-08" db="EMBL/GenBank/DDBJ databases">
        <authorList>
            <person name="Laetsch R D."/>
            <person name="Stevens L."/>
            <person name="Kumar S."/>
            <person name="Blaxter L. M."/>
        </authorList>
    </citation>
    <scope>NUCLEOTIDE SEQUENCE [LARGE SCALE GENOMIC DNA]</scope>
</reference>
<dbReference type="Proteomes" id="UP000277928">
    <property type="component" value="Unassembled WGS sequence"/>
</dbReference>
<dbReference type="EMBL" id="UYRX01000012">
    <property type="protein sequence ID" value="VDK68635.1"/>
    <property type="molecule type" value="Genomic_DNA"/>
</dbReference>
<keyword evidence="12" id="KW-1185">Reference proteome</keyword>
<feature type="region of interest" description="Disordered" evidence="8">
    <location>
        <begin position="45"/>
        <end position="71"/>
    </location>
</feature>
<organism evidence="11 12">
    <name type="scientific">Litomosoides sigmodontis</name>
    <name type="common">Filarial nematode worm</name>
    <dbReference type="NCBI Taxonomy" id="42156"/>
    <lineage>
        <taxon>Eukaryota</taxon>
        <taxon>Metazoa</taxon>
        <taxon>Ecdysozoa</taxon>
        <taxon>Nematoda</taxon>
        <taxon>Chromadorea</taxon>
        <taxon>Rhabditida</taxon>
        <taxon>Spirurina</taxon>
        <taxon>Spiruromorpha</taxon>
        <taxon>Filarioidea</taxon>
        <taxon>Onchocercidae</taxon>
        <taxon>Litomosoides</taxon>
    </lineage>
</organism>
<evidence type="ECO:0000256" key="1">
    <source>
        <dbReference type="ARBA" id="ARBA00022692"/>
    </source>
</evidence>
<accession>A0A3P6SMB6</accession>
<evidence type="ECO:0000256" key="7">
    <source>
        <dbReference type="ARBA" id="ARBA00034902"/>
    </source>
</evidence>
<keyword evidence="1 9" id="KW-0812">Transmembrane</keyword>
<feature type="compositionally biased region" description="Basic and acidic residues" evidence="8">
    <location>
        <begin position="52"/>
        <end position="63"/>
    </location>
</feature>
<dbReference type="STRING" id="42156.A0A3P6SMB6"/>
<keyword evidence="10" id="KW-0732">Signal</keyword>
<evidence type="ECO:0000256" key="2">
    <source>
        <dbReference type="ARBA" id="ARBA00022989"/>
    </source>
</evidence>
<feature type="compositionally biased region" description="Basic and acidic residues" evidence="8">
    <location>
        <begin position="402"/>
        <end position="439"/>
    </location>
</feature>
<dbReference type="GO" id="GO:0032469">
    <property type="term" value="P:endoplasmic reticulum calcium ion homeostasis"/>
    <property type="evidence" value="ECO:0007669"/>
    <property type="project" value="InterPro"/>
</dbReference>
<dbReference type="AlphaFoldDB" id="A0A3P6SMB6"/>
<name>A0A3P6SMB6_LITSI</name>
<evidence type="ECO:0000256" key="5">
    <source>
        <dbReference type="ARBA" id="ARBA00034746"/>
    </source>
</evidence>
<evidence type="ECO:0000256" key="4">
    <source>
        <dbReference type="ARBA" id="ARBA00034697"/>
    </source>
</evidence>
<proteinExistence type="inferred from homology"/>
<keyword evidence="2 9" id="KW-1133">Transmembrane helix</keyword>
<comment type="similarity">
    <text evidence="5">Belongs to the CCDC47 family.</text>
</comment>
<feature type="region of interest" description="Disordered" evidence="8">
    <location>
        <begin position="394"/>
        <end position="450"/>
    </location>
</feature>
<dbReference type="OMA" id="MHLVRDM"/>
<dbReference type="InterPro" id="IPR012879">
    <property type="entry name" value="CCDC47"/>
</dbReference>
<evidence type="ECO:0000256" key="6">
    <source>
        <dbReference type="ARBA" id="ARBA00034875"/>
    </source>
</evidence>